<organism evidence="1 2">
    <name type="scientific">Dryococelus australis</name>
    <dbReference type="NCBI Taxonomy" id="614101"/>
    <lineage>
        <taxon>Eukaryota</taxon>
        <taxon>Metazoa</taxon>
        <taxon>Ecdysozoa</taxon>
        <taxon>Arthropoda</taxon>
        <taxon>Hexapoda</taxon>
        <taxon>Insecta</taxon>
        <taxon>Pterygota</taxon>
        <taxon>Neoptera</taxon>
        <taxon>Polyneoptera</taxon>
        <taxon>Phasmatodea</taxon>
        <taxon>Verophasmatodea</taxon>
        <taxon>Anareolatae</taxon>
        <taxon>Phasmatidae</taxon>
        <taxon>Eurycanthinae</taxon>
        <taxon>Dryococelus</taxon>
    </lineage>
</organism>
<sequence>MVHHGGEGKKLMEYFIRIGSLVNEIYSQSESMHPLTKVPPTKKSRRSMTTNTSLVHLLWWYTTTITRSKSFQNTCKFCFTILEIQFIYTFRFMSASLTMLVQHHLVANFKITIALFTDPQQLKLVTCKGKFPYSNDTSLRHSESHSCPK</sequence>
<evidence type="ECO:0000313" key="2">
    <source>
        <dbReference type="Proteomes" id="UP001159363"/>
    </source>
</evidence>
<proteinExistence type="predicted"/>
<protein>
    <submittedName>
        <fullName evidence="1">Uncharacterized protein</fullName>
    </submittedName>
</protein>
<name>A0ABQ9HKF5_9NEOP</name>
<accession>A0ABQ9HKF5</accession>
<reference evidence="1 2" key="1">
    <citation type="submission" date="2023-02" db="EMBL/GenBank/DDBJ databases">
        <title>LHISI_Scaffold_Assembly.</title>
        <authorList>
            <person name="Stuart O.P."/>
            <person name="Cleave R."/>
            <person name="Magrath M.J.L."/>
            <person name="Mikheyev A.S."/>
        </authorList>
    </citation>
    <scope>NUCLEOTIDE SEQUENCE [LARGE SCALE GENOMIC DNA]</scope>
    <source>
        <strain evidence="1">Daus_M_001</strain>
        <tissue evidence="1">Leg muscle</tissue>
    </source>
</reference>
<dbReference type="Proteomes" id="UP001159363">
    <property type="component" value="Chromosome 4"/>
</dbReference>
<keyword evidence="2" id="KW-1185">Reference proteome</keyword>
<evidence type="ECO:0000313" key="1">
    <source>
        <dbReference type="EMBL" id="KAJ8884631.1"/>
    </source>
</evidence>
<dbReference type="EMBL" id="JARBHB010000005">
    <property type="protein sequence ID" value="KAJ8884631.1"/>
    <property type="molecule type" value="Genomic_DNA"/>
</dbReference>
<gene>
    <name evidence="1" type="ORF">PR048_016488</name>
</gene>
<comment type="caution">
    <text evidence="1">The sequence shown here is derived from an EMBL/GenBank/DDBJ whole genome shotgun (WGS) entry which is preliminary data.</text>
</comment>